<keyword evidence="5 14" id="KW-1133">Transmembrane helix</keyword>
<keyword evidence="10" id="KW-0807">Transducer</keyword>
<proteinExistence type="inferred from homology"/>
<feature type="transmembrane region" description="Helical" evidence="14">
    <location>
        <begin position="257"/>
        <end position="275"/>
    </location>
</feature>
<name>A0A194QK26_PAPXU</name>
<dbReference type="CDD" id="cd15263">
    <property type="entry name" value="7tmB1_DH_R"/>
    <property type="match status" value="1"/>
</dbReference>
<organism evidence="17 18">
    <name type="scientific">Papilio xuthus</name>
    <name type="common">Asian swallowtail butterfly</name>
    <dbReference type="NCBI Taxonomy" id="66420"/>
    <lineage>
        <taxon>Eukaryota</taxon>
        <taxon>Metazoa</taxon>
        <taxon>Ecdysozoa</taxon>
        <taxon>Arthropoda</taxon>
        <taxon>Hexapoda</taxon>
        <taxon>Insecta</taxon>
        <taxon>Pterygota</taxon>
        <taxon>Neoptera</taxon>
        <taxon>Endopterygota</taxon>
        <taxon>Lepidoptera</taxon>
        <taxon>Glossata</taxon>
        <taxon>Ditrysia</taxon>
        <taxon>Papilionoidea</taxon>
        <taxon>Papilionidae</taxon>
        <taxon>Papilioninae</taxon>
        <taxon>Papilio</taxon>
    </lineage>
</organism>
<dbReference type="InterPro" id="IPR050332">
    <property type="entry name" value="GPCR_2"/>
</dbReference>
<evidence type="ECO:0000256" key="6">
    <source>
        <dbReference type="ARBA" id="ARBA00023040"/>
    </source>
</evidence>
<dbReference type="PANTHER" id="PTHR45620:SF15">
    <property type="entry name" value="DIURETIC HORMONE 44 RECEPTOR 1-RELATED"/>
    <property type="match status" value="1"/>
</dbReference>
<dbReference type="SMART" id="SM00008">
    <property type="entry name" value="HormR"/>
    <property type="match status" value="1"/>
</dbReference>
<dbReference type="PROSITE" id="PS00650">
    <property type="entry name" value="G_PROTEIN_RECEP_F2_2"/>
    <property type="match status" value="1"/>
</dbReference>
<dbReference type="Pfam" id="PF02793">
    <property type="entry name" value="HRM"/>
    <property type="match status" value="1"/>
</dbReference>
<feature type="transmembrane region" description="Helical" evidence="14">
    <location>
        <begin position="147"/>
        <end position="170"/>
    </location>
</feature>
<dbReference type="GO" id="GO:0007188">
    <property type="term" value="P:adenylate cyclase-modulating G protein-coupled receptor signaling pathway"/>
    <property type="evidence" value="ECO:0007669"/>
    <property type="project" value="TreeGrafter"/>
</dbReference>
<feature type="transmembrane region" description="Helical" evidence="14">
    <location>
        <begin position="316"/>
        <end position="335"/>
    </location>
</feature>
<dbReference type="GO" id="GO:0008036">
    <property type="term" value="F:diuretic hormone receptor activity"/>
    <property type="evidence" value="ECO:0007669"/>
    <property type="project" value="InterPro"/>
</dbReference>
<dbReference type="InterPro" id="IPR002001">
    <property type="entry name" value="GPCR_2_diuretic_rcpt"/>
</dbReference>
<protein>
    <recommendedName>
        <fullName evidence="12">Diuretic hormone receptor</fullName>
    </recommendedName>
</protein>
<evidence type="ECO:0000256" key="11">
    <source>
        <dbReference type="ARBA" id="ARBA00054836"/>
    </source>
</evidence>
<keyword evidence="4 14" id="KW-0812">Transmembrane</keyword>
<evidence type="ECO:0000256" key="8">
    <source>
        <dbReference type="ARBA" id="ARBA00023170"/>
    </source>
</evidence>
<feature type="domain" description="G-protein coupled receptors family 2 profile 1" evidence="15">
    <location>
        <begin position="63"/>
        <end position="136"/>
    </location>
</feature>
<dbReference type="PROSITE" id="PS50227">
    <property type="entry name" value="G_PROTEIN_RECEP_F2_3"/>
    <property type="match status" value="1"/>
</dbReference>
<dbReference type="SUPFAM" id="SSF81321">
    <property type="entry name" value="Family A G protein-coupled receptor-like"/>
    <property type="match status" value="1"/>
</dbReference>
<dbReference type="GO" id="GO:0005886">
    <property type="term" value="C:plasma membrane"/>
    <property type="evidence" value="ECO:0007669"/>
    <property type="project" value="UniProtKB-SubCell"/>
</dbReference>
<evidence type="ECO:0000313" key="18">
    <source>
        <dbReference type="Proteomes" id="UP000053268"/>
    </source>
</evidence>
<comment type="similarity">
    <text evidence="2">Belongs to the G-protein coupled receptor 2 family.</text>
</comment>
<sequence length="550" mass="62763">MHEEDLKTERVEFLGRYANTPTDCRCLFWMSYHLINNIIKLEDLQTLEGAETVVENASVRAQECLEQNLNLSENFCPAYYDGLLCWDPTPWYTLAVQKCFSEFHGVQYDDTQNASRLCLDGMWHNYSDYVNCTERIANVSPTDVASLIYLSGYSLSLAVLSLAVFVFLYFKDLRCLRNTIHTNLMSTYILSACSWMLNLALQNWSDEAQQDQTSCMILVICMHYFYLTNFFWMLVEGLYLYMLVVETFTAENIKLKVYTTIGWGAPAIFIIIWVISRCFVTVVPSTGPDELTIASDTKMCLWIHEHQVDWIHKAPALIGLALNLFFLIRIMWVLITKLRSANTLETEQYRKATKALLVLIPLLGITNLLVLCGPNDDSWFAHAFDYTRALMLSTQGFTVALFYCFMNTEVRHAIRYHVERWKTGRTIGGGRRRGASYSKDWSPRSRTESISSYIPNKIDVDVKSWDRLYSHPSKRESAASETTTTTLLVPRTSLAPHIDGRHLHALLLLYVVLGLPSGVHSKRERERRPVTGVRCGAGEAAPPAHIARGG</sequence>
<dbReference type="SUPFAM" id="SSF111418">
    <property type="entry name" value="Hormone receptor domain"/>
    <property type="match status" value="1"/>
</dbReference>
<dbReference type="PRINTS" id="PR00249">
    <property type="entry name" value="GPCRSECRETIN"/>
</dbReference>
<keyword evidence="18" id="KW-1185">Reference proteome</keyword>
<evidence type="ECO:0000256" key="7">
    <source>
        <dbReference type="ARBA" id="ARBA00023136"/>
    </source>
</evidence>
<evidence type="ECO:0000256" key="3">
    <source>
        <dbReference type="ARBA" id="ARBA00022475"/>
    </source>
</evidence>
<evidence type="ECO:0000256" key="9">
    <source>
        <dbReference type="ARBA" id="ARBA00023180"/>
    </source>
</evidence>
<reference evidence="17 18" key="1">
    <citation type="journal article" date="2015" name="Nat. Commun.">
        <title>Outbred genome sequencing and CRISPR/Cas9 gene editing in butterflies.</title>
        <authorList>
            <person name="Li X."/>
            <person name="Fan D."/>
            <person name="Zhang W."/>
            <person name="Liu G."/>
            <person name="Zhang L."/>
            <person name="Zhao L."/>
            <person name="Fang X."/>
            <person name="Chen L."/>
            <person name="Dong Y."/>
            <person name="Chen Y."/>
            <person name="Ding Y."/>
            <person name="Zhao R."/>
            <person name="Feng M."/>
            <person name="Zhu Y."/>
            <person name="Feng Y."/>
            <person name="Jiang X."/>
            <person name="Zhu D."/>
            <person name="Xiang H."/>
            <person name="Feng X."/>
            <person name="Li S."/>
            <person name="Wang J."/>
            <person name="Zhang G."/>
            <person name="Kronforst M.R."/>
            <person name="Wang W."/>
        </authorList>
    </citation>
    <scope>NUCLEOTIDE SEQUENCE [LARGE SCALE GENOMIC DNA]</scope>
    <source>
        <strain evidence="17">Ya'a_city_454_Px</strain>
        <tissue evidence="17">Whole body</tissue>
    </source>
</reference>
<dbReference type="PROSITE" id="PS00649">
    <property type="entry name" value="G_PROTEIN_RECEP_F2_1"/>
    <property type="match status" value="1"/>
</dbReference>
<dbReference type="STRING" id="66420.A0A194QK26"/>
<accession>A0A194QK26</accession>
<dbReference type="InterPro" id="IPR036445">
    <property type="entry name" value="GPCR_2_extracell_dom_sf"/>
</dbReference>
<feature type="transmembrane region" description="Helical" evidence="14">
    <location>
        <begin position="386"/>
        <end position="406"/>
    </location>
</feature>
<feature type="region of interest" description="Disordered" evidence="13">
    <location>
        <begin position="523"/>
        <end position="550"/>
    </location>
</feature>
<evidence type="ECO:0000256" key="13">
    <source>
        <dbReference type="SAM" id="MobiDB-lite"/>
    </source>
</evidence>
<dbReference type="AlphaFoldDB" id="A0A194QK26"/>
<evidence type="ECO:0000256" key="10">
    <source>
        <dbReference type="ARBA" id="ARBA00023224"/>
    </source>
</evidence>
<keyword evidence="3" id="KW-1003">Cell membrane</keyword>
<evidence type="ECO:0000256" key="4">
    <source>
        <dbReference type="ARBA" id="ARBA00022692"/>
    </source>
</evidence>
<dbReference type="PROSITE" id="PS50261">
    <property type="entry name" value="G_PROTEIN_RECEP_F2_4"/>
    <property type="match status" value="1"/>
</dbReference>
<evidence type="ECO:0000256" key="5">
    <source>
        <dbReference type="ARBA" id="ARBA00022989"/>
    </source>
</evidence>
<dbReference type="Gene3D" id="1.20.1070.10">
    <property type="entry name" value="Rhodopsin 7-helix transmembrane proteins"/>
    <property type="match status" value="1"/>
</dbReference>
<evidence type="ECO:0000256" key="12">
    <source>
        <dbReference type="ARBA" id="ARBA00071387"/>
    </source>
</evidence>
<dbReference type="GO" id="GO:0007166">
    <property type="term" value="P:cell surface receptor signaling pathway"/>
    <property type="evidence" value="ECO:0007669"/>
    <property type="project" value="InterPro"/>
</dbReference>
<keyword evidence="9" id="KW-0325">Glycoprotein</keyword>
<evidence type="ECO:0000259" key="15">
    <source>
        <dbReference type="PROSITE" id="PS50227"/>
    </source>
</evidence>
<feature type="transmembrane region" description="Helical" evidence="14">
    <location>
        <begin position="224"/>
        <end position="245"/>
    </location>
</feature>
<dbReference type="PRINTS" id="PR01127">
    <property type="entry name" value="DIUHORMONER"/>
</dbReference>
<comment type="function">
    <text evidence="11">Receptor for the insect diurectic hormone. The activity of this receptor is mediated by G proteins which activate adenylyl cyclase.</text>
</comment>
<comment type="subcellular location">
    <subcellularLocation>
        <location evidence="1">Cell membrane</location>
        <topology evidence="1">Multi-pass membrane protein</topology>
    </subcellularLocation>
</comment>
<dbReference type="InterPro" id="IPR000832">
    <property type="entry name" value="GPCR_2_secretin-like"/>
</dbReference>
<dbReference type="InterPro" id="IPR001879">
    <property type="entry name" value="GPCR_2_extracellular_dom"/>
</dbReference>
<feature type="transmembrane region" description="Helical" evidence="14">
    <location>
        <begin position="182"/>
        <end position="204"/>
    </location>
</feature>
<gene>
    <name evidence="17" type="ORF">RR46_02251</name>
</gene>
<dbReference type="GO" id="GO:0008528">
    <property type="term" value="F:G protein-coupled peptide receptor activity"/>
    <property type="evidence" value="ECO:0007669"/>
    <property type="project" value="TreeGrafter"/>
</dbReference>
<evidence type="ECO:0000256" key="14">
    <source>
        <dbReference type="SAM" id="Phobius"/>
    </source>
</evidence>
<dbReference type="Proteomes" id="UP000053268">
    <property type="component" value="Unassembled WGS sequence"/>
</dbReference>
<evidence type="ECO:0000259" key="16">
    <source>
        <dbReference type="PROSITE" id="PS50261"/>
    </source>
</evidence>
<dbReference type="InterPro" id="IPR017983">
    <property type="entry name" value="GPCR_2_secretin-like_CS"/>
</dbReference>
<evidence type="ECO:0000256" key="1">
    <source>
        <dbReference type="ARBA" id="ARBA00004651"/>
    </source>
</evidence>
<dbReference type="GO" id="GO:0017046">
    <property type="term" value="F:peptide hormone binding"/>
    <property type="evidence" value="ECO:0007669"/>
    <property type="project" value="TreeGrafter"/>
</dbReference>
<keyword evidence="6" id="KW-0297">G-protein coupled receptor</keyword>
<dbReference type="PANTHER" id="PTHR45620">
    <property type="entry name" value="PDF RECEPTOR-LIKE PROTEIN-RELATED"/>
    <property type="match status" value="1"/>
</dbReference>
<evidence type="ECO:0000313" key="17">
    <source>
        <dbReference type="EMBL" id="KPJ05729.1"/>
    </source>
</evidence>
<keyword evidence="7 14" id="KW-0472">Membrane</keyword>
<dbReference type="EMBL" id="KQ458575">
    <property type="protein sequence ID" value="KPJ05729.1"/>
    <property type="molecule type" value="Genomic_DNA"/>
</dbReference>
<dbReference type="FunFam" id="1.20.1070.10:FF:000155">
    <property type="entry name" value="diuretic hormone receptor isoform X1"/>
    <property type="match status" value="1"/>
</dbReference>
<dbReference type="Gene3D" id="4.10.1240.10">
    <property type="entry name" value="GPCR, family 2, extracellular hormone receptor domain"/>
    <property type="match status" value="1"/>
</dbReference>
<feature type="domain" description="G-protein coupled receptors family 2 profile 2" evidence="16">
    <location>
        <begin position="145"/>
        <end position="407"/>
    </location>
</feature>
<feature type="transmembrane region" description="Helical" evidence="14">
    <location>
        <begin position="355"/>
        <end position="374"/>
    </location>
</feature>
<evidence type="ECO:0000256" key="2">
    <source>
        <dbReference type="ARBA" id="ARBA00005314"/>
    </source>
</evidence>
<dbReference type="Pfam" id="PF00002">
    <property type="entry name" value="7tm_2"/>
    <property type="match status" value="1"/>
</dbReference>
<keyword evidence="8 17" id="KW-0675">Receptor</keyword>
<dbReference type="InterPro" id="IPR017981">
    <property type="entry name" value="GPCR_2-like_7TM"/>
</dbReference>